<evidence type="ECO:0000313" key="2">
    <source>
        <dbReference type="Proteomes" id="UP001163321"/>
    </source>
</evidence>
<dbReference type="EMBL" id="CM047592">
    <property type="protein sequence ID" value="KAI9918189.1"/>
    <property type="molecule type" value="Genomic_DNA"/>
</dbReference>
<comment type="caution">
    <text evidence="1">The sequence shown here is derived from an EMBL/GenBank/DDBJ whole genome shotgun (WGS) entry which is preliminary data.</text>
</comment>
<organism evidence="1 2">
    <name type="scientific">Peronosclerospora sorghi</name>
    <dbReference type="NCBI Taxonomy" id="230839"/>
    <lineage>
        <taxon>Eukaryota</taxon>
        <taxon>Sar</taxon>
        <taxon>Stramenopiles</taxon>
        <taxon>Oomycota</taxon>
        <taxon>Peronosporomycetes</taxon>
        <taxon>Peronosporales</taxon>
        <taxon>Peronosporaceae</taxon>
        <taxon>Peronosclerospora</taxon>
    </lineage>
</organism>
<dbReference type="Proteomes" id="UP001163321">
    <property type="component" value="Chromosome 13"/>
</dbReference>
<sequence length="60" mass="6808">MVGSMPRAFGVIPFEETVPGQRKRYSCVCEGCLIKASASTSREVKIWRNLHHPGRHQVIR</sequence>
<accession>A0ACC0WH85</accession>
<proteinExistence type="predicted"/>
<gene>
    <name evidence="1" type="ORF">PsorP6_012657</name>
</gene>
<protein>
    <submittedName>
        <fullName evidence="1">Uncharacterized protein</fullName>
    </submittedName>
</protein>
<evidence type="ECO:0000313" key="1">
    <source>
        <dbReference type="EMBL" id="KAI9918189.1"/>
    </source>
</evidence>
<reference evidence="1 2" key="1">
    <citation type="journal article" date="2022" name="bioRxiv">
        <title>The genome of the oomycete Peronosclerospora sorghi, a cosmopolitan pathogen of maize and sorghum, is inflated with dispersed pseudogenes.</title>
        <authorList>
            <person name="Fletcher K."/>
            <person name="Martin F."/>
            <person name="Isakeit T."/>
            <person name="Cavanaugh K."/>
            <person name="Magill C."/>
            <person name="Michelmore R."/>
        </authorList>
    </citation>
    <scope>NUCLEOTIDE SEQUENCE [LARGE SCALE GENOMIC DNA]</scope>
    <source>
        <strain evidence="1">P6</strain>
    </source>
</reference>
<keyword evidence="2" id="KW-1185">Reference proteome</keyword>
<name>A0ACC0WH85_9STRA</name>